<name>A0A1Q3CFJ0_CEPFO</name>
<protein>
    <recommendedName>
        <fullName evidence="3">RVP_2 domain-containing protein</fullName>
    </recommendedName>
</protein>
<organism evidence="1 2">
    <name type="scientific">Cephalotus follicularis</name>
    <name type="common">Albany pitcher plant</name>
    <dbReference type="NCBI Taxonomy" id="3775"/>
    <lineage>
        <taxon>Eukaryota</taxon>
        <taxon>Viridiplantae</taxon>
        <taxon>Streptophyta</taxon>
        <taxon>Embryophyta</taxon>
        <taxon>Tracheophyta</taxon>
        <taxon>Spermatophyta</taxon>
        <taxon>Magnoliopsida</taxon>
        <taxon>eudicotyledons</taxon>
        <taxon>Gunneridae</taxon>
        <taxon>Pentapetalae</taxon>
        <taxon>rosids</taxon>
        <taxon>fabids</taxon>
        <taxon>Oxalidales</taxon>
        <taxon>Cephalotaceae</taxon>
        <taxon>Cephalotus</taxon>
    </lineage>
</organism>
<dbReference type="Proteomes" id="UP000187406">
    <property type="component" value="Unassembled WGS sequence"/>
</dbReference>
<dbReference type="PANTHER" id="PTHR33240">
    <property type="entry name" value="OS08G0508500 PROTEIN"/>
    <property type="match status" value="1"/>
</dbReference>
<evidence type="ECO:0008006" key="3">
    <source>
        <dbReference type="Google" id="ProtNLM"/>
    </source>
</evidence>
<comment type="caution">
    <text evidence="1">The sequence shown here is derived from an EMBL/GenBank/DDBJ whole genome shotgun (WGS) entry which is preliminary data.</text>
</comment>
<evidence type="ECO:0000313" key="2">
    <source>
        <dbReference type="Proteomes" id="UP000187406"/>
    </source>
</evidence>
<dbReference type="PANTHER" id="PTHR33240:SF8">
    <property type="entry name" value="OS03G0439900 PROTEIN"/>
    <property type="match status" value="1"/>
</dbReference>
<keyword evidence="2" id="KW-1185">Reference proteome</keyword>
<evidence type="ECO:0000313" key="1">
    <source>
        <dbReference type="EMBL" id="GAV78892.1"/>
    </source>
</evidence>
<dbReference type="OrthoDB" id="2919534at2759"/>
<dbReference type="EMBL" id="BDDD01001878">
    <property type="protein sequence ID" value="GAV78892.1"/>
    <property type="molecule type" value="Genomic_DNA"/>
</dbReference>
<dbReference type="InParanoid" id="A0A1Q3CFJ0"/>
<proteinExistence type="predicted"/>
<gene>
    <name evidence="1" type="ORF">CFOL_v3_22357</name>
</gene>
<accession>A0A1Q3CFJ0</accession>
<reference evidence="2" key="1">
    <citation type="submission" date="2016-04" db="EMBL/GenBank/DDBJ databases">
        <title>Cephalotus genome sequencing.</title>
        <authorList>
            <person name="Fukushima K."/>
            <person name="Hasebe M."/>
            <person name="Fang X."/>
        </authorList>
    </citation>
    <scope>NUCLEOTIDE SEQUENCE [LARGE SCALE GENOMIC DNA]</scope>
    <source>
        <strain evidence="2">cv. St1</strain>
    </source>
</reference>
<sequence>MSVQKHKKTRESQIVISFSDYDLESVLLLHSDPVVIELNIYLFLVRRILIDGRSSADILYKKAFDNLKIQENSLKPIKTSLIGFLEEVVYPMGSVTLPIIIGEPPKEAVM</sequence>
<dbReference type="AlphaFoldDB" id="A0A1Q3CFJ0"/>